<dbReference type="AlphaFoldDB" id="A0A6F8YQP7"/>
<proteinExistence type="predicted"/>
<protein>
    <submittedName>
        <fullName evidence="1">Uncharacterized protein</fullName>
    </submittedName>
</protein>
<dbReference type="RefSeq" id="WP_173159678.1">
    <property type="nucleotide sequence ID" value="NZ_AP022871.1"/>
</dbReference>
<sequence length="123" mass="13521">MSEIESLNDAFGDPSRTDYRVVTDELRDNEAPKWSGWKTRLAAADSELQSLEVKGATPGANSILEPFLVAYGTLIQRTQTLCGQGMTAMDQLSGMLLSTADFYQKLEEYNRLLAKSLNRGSGP</sequence>
<dbReference type="KEGG" id="psuu:Psuf_056260"/>
<evidence type="ECO:0000313" key="1">
    <source>
        <dbReference type="EMBL" id="BCB88313.1"/>
    </source>
</evidence>
<reference evidence="1 2" key="2">
    <citation type="submission" date="2020-03" db="EMBL/GenBank/DDBJ databases">
        <authorList>
            <person name="Ichikawa N."/>
            <person name="Kimura A."/>
            <person name="Kitahashi Y."/>
            <person name="Uohara A."/>
        </authorList>
    </citation>
    <scope>NUCLEOTIDE SEQUENCE [LARGE SCALE GENOMIC DNA]</scope>
    <source>
        <strain evidence="1 2">NBRC 105367</strain>
    </source>
</reference>
<keyword evidence="2" id="KW-1185">Reference proteome</keyword>
<evidence type="ECO:0000313" key="2">
    <source>
        <dbReference type="Proteomes" id="UP000503011"/>
    </source>
</evidence>
<dbReference type="Proteomes" id="UP000503011">
    <property type="component" value="Chromosome"/>
</dbReference>
<name>A0A6F8YQP7_9ACTN</name>
<accession>A0A6F8YQP7</accession>
<reference evidence="1 2" key="1">
    <citation type="submission" date="2020-03" db="EMBL/GenBank/DDBJ databases">
        <title>Whole genome shotgun sequence of Phytohabitans suffuscus NBRC 105367.</title>
        <authorList>
            <person name="Komaki H."/>
            <person name="Tamura T."/>
        </authorList>
    </citation>
    <scope>NUCLEOTIDE SEQUENCE [LARGE SCALE GENOMIC DNA]</scope>
    <source>
        <strain evidence="1 2">NBRC 105367</strain>
    </source>
</reference>
<gene>
    <name evidence="1" type="ORF">Psuf_056260</name>
</gene>
<organism evidence="1 2">
    <name type="scientific">Phytohabitans suffuscus</name>
    <dbReference type="NCBI Taxonomy" id="624315"/>
    <lineage>
        <taxon>Bacteria</taxon>
        <taxon>Bacillati</taxon>
        <taxon>Actinomycetota</taxon>
        <taxon>Actinomycetes</taxon>
        <taxon>Micromonosporales</taxon>
        <taxon>Micromonosporaceae</taxon>
    </lineage>
</organism>
<dbReference type="EMBL" id="AP022871">
    <property type="protein sequence ID" value="BCB88313.1"/>
    <property type="molecule type" value="Genomic_DNA"/>
</dbReference>